<keyword evidence="1" id="KW-0472">Membrane</keyword>
<dbReference type="SUPFAM" id="SSF56219">
    <property type="entry name" value="DNase I-like"/>
    <property type="match status" value="1"/>
</dbReference>
<dbReference type="EMBL" id="AP026800">
    <property type="protein sequence ID" value="BDR54190.1"/>
    <property type="molecule type" value="Genomic_DNA"/>
</dbReference>
<keyword evidence="3" id="KW-0255">Endonuclease</keyword>
<feature type="transmembrane region" description="Helical" evidence="1">
    <location>
        <begin position="61"/>
        <end position="80"/>
    </location>
</feature>
<protein>
    <submittedName>
        <fullName evidence="3">Endonuclease</fullName>
    </submittedName>
</protein>
<dbReference type="InterPro" id="IPR036691">
    <property type="entry name" value="Endo/exonu/phosph_ase_sf"/>
</dbReference>
<reference evidence="3 4" key="1">
    <citation type="journal article" date="2023" name="Microbiol. Spectr.">
        <title>Symbiosis of Carpenter Bees with Uncharacterized Lactic Acid Bacteria Showing NAD Auxotrophy.</title>
        <authorList>
            <person name="Kawasaki S."/>
            <person name="Ozawa K."/>
            <person name="Mori T."/>
            <person name="Yamamoto A."/>
            <person name="Ito M."/>
            <person name="Ohkuma M."/>
            <person name="Sakamoto M."/>
            <person name="Matsutani M."/>
        </authorList>
    </citation>
    <scope>NUCLEOTIDE SEQUENCE [LARGE SCALE GENOMIC DNA]</scope>
    <source>
        <strain evidence="3 4">KimH</strain>
    </source>
</reference>
<dbReference type="Pfam" id="PF03372">
    <property type="entry name" value="Exo_endo_phos"/>
    <property type="match status" value="1"/>
</dbReference>
<gene>
    <name evidence="3" type="ORF">KIMH_03010</name>
</gene>
<keyword evidence="1" id="KW-1133">Transmembrane helix</keyword>
<evidence type="ECO:0000313" key="3">
    <source>
        <dbReference type="EMBL" id="BDR54190.1"/>
    </source>
</evidence>
<dbReference type="RefSeq" id="WP_317643212.1">
    <property type="nucleotide sequence ID" value="NZ_AP026800.1"/>
</dbReference>
<evidence type="ECO:0000259" key="2">
    <source>
        <dbReference type="Pfam" id="PF03372"/>
    </source>
</evidence>
<feature type="transmembrane region" description="Helical" evidence="1">
    <location>
        <begin position="35"/>
        <end position="54"/>
    </location>
</feature>
<feature type="domain" description="Endonuclease/exonuclease/phosphatase" evidence="2">
    <location>
        <begin position="115"/>
        <end position="341"/>
    </location>
</feature>
<sequence length="353" mass="38132">MSTLLWTFLVLCALWMALRFLPTGWDWHRPLPELIALIPLLAGPLMALTLWALLAAAWPQLILAVLLLTLEAIWQLPFLLRLPPRLLRSVVGLPVFSQSAPQNSESELQKSLRFMTLNCRYGKASAAAIVEAARQQNLDVLALQELSAELVASLESEGLSQVLPYKIVGPSTADDNGGFNALFSRIEPRVQQPVSVTLPASAVPVMTLEALGKTIEVASAHPKSPQRGGSNWGASILALTSLSPVAPLDPEQAHLSPQVPAERESVILGDLNSSIHHPSFRRLLSDGRLLDGAVSLHAGIHPTFPASWKALPPLIEIDHLLHSPGLRVRAMKSLLIPGSDHMALTATLLSSHS</sequence>
<name>A0ABN6SHW8_9BIFI</name>
<dbReference type="Gene3D" id="3.60.10.10">
    <property type="entry name" value="Endonuclease/exonuclease/phosphatase"/>
    <property type="match status" value="1"/>
</dbReference>
<accession>A0ABN6SHW8</accession>
<evidence type="ECO:0000256" key="1">
    <source>
        <dbReference type="SAM" id="Phobius"/>
    </source>
</evidence>
<dbReference type="InterPro" id="IPR005135">
    <property type="entry name" value="Endo/exonuclease/phosphatase"/>
</dbReference>
<dbReference type="Proteomes" id="UP001321748">
    <property type="component" value="Chromosome"/>
</dbReference>
<organism evidence="3 4">
    <name type="scientific">Bombiscardovia apis</name>
    <dbReference type="NCBI Taxonomy" id="2932182"/>
    <lineage>
        <taxon>Bacteria</taxon>
        <taxon>Bacillati</taxon>
        <taxon>Actinomycetota</taxon>
        <taxon>Actinomycetes</taxon>
        <taxon>Bifidobacteriales</taxon>
        <taxon>Bifidobacteriaceae</taxon>
        <taxon>Bombiscardovia</taxon>
    </lineage>
</organism>
<keyword evidence="3" id="KW-0378">Hydrolase</keyword>
<evidence type="ECO:0000313" key="4">
    <source>
        <dbReference type="Proteomes" id="UP001321748"/>
    </source>
</evidence>
<keyword evidence="4" id="KW-1185">Reference proteome</keyword>
<keyword evidence="3" id="KW-0540">Nuclease</keyword>
<proteinExistence type="predicted"/>
<keyword evidence="1" id="KW-0812">Transmembrane</keyword>
<dbReference type="GO" id="GO:0004519">
    <property type="term" value="F:endonuclease activity"/>
    <property type="evidence" value="ECO:0007669"/>
    <property type="project" value="UniProtKB-KW"/>
</dbReference>